<keyword evidence="8" id="KW-0539">Nucleus</keyword>
<evidence type="ECO:0000256" key="3">
    <source>
        <dbReference type="ARBA" id="ARBA00016937"/>
    </source>
</evidence>
<dbReference type="InterPro" id="IPR047021">
    <property type="entry name" value="REXO1/3/4-like"/>
</dbReference>
<evidence type="ECO:0000256" key="6">
    <source>
        <dbReference type="ARBA" id="ARBA00022801"/>
    </source>
</evidence>
<keyword evidence="4" id="KW-0698">rRNA processing</keyword>
<evidence type="ECO:0000256" key="7">
    <source>
        <dbReference type="ARBA" id="ARBA00022839"/>
    </source>
</evidence>
<comment type="subcellular location">
    <subcellularLocation>
        <location evidence="1">Nucleus</location>
    </subcellularLocation>
</comment>
<organism evidence="12 13">
    <name type="scientific">Crepidotus variabilis</name>
    <dbReference type="NCBI Taxonomy" id="179855"/>
    <lineage>
        <taxon>Eukaryota</taxon>
        <taxon>Fungi</taxon>
        <taxon>Dikarya</taxon>
        <taxon>Basidiomycota</taxon>
        <taxon>Agaricomycotina</taxon>
        <taxon>Agaricomycetes</taxon>
        <taxon>Agaricomycetidae</taxon>
        <taxon>Agaricales</taxon>
        <taxon>Agaricineae</taxon>
        <taxon>Crepidotaceae</taxon>
        <taxon>Crepidotus</taxon>
    </lineage>
</organism>
<feature type="compositionally biased region" description="Polar residues" evidence="10">
    <location>
        <begin position="44"/>
        <end position="56"/>
    </location>
</feature>
<evidence type="ECO:0000256" key="4">
    <source>
        <dbReference type="ARBA" id="ARBA00022552"/>
    </source>
</evidence>
<keyword evidence="5" id="KW-0540">Nuclease</keyword>
<dbReference type="Gene3D" id="3.30.420.10">
    <property type="entry name" value="Ribonuclease H-like superfamily/Ribonuclease H"/>
    <property type="match status" value="1"/>
</dbReference>
<dbReference type="OrthoDB" id="8191639at2759"/>
<evidence type="ECO:0000256" key="8">
    <source>
        <dbReference type="ARBA" id="ARBA00023242"/>
    </source>
</evidence>
<dbReference type="SMART" id="SM00479">
    <property type="entry name" value="EXOIII"/>
    <property type="match status" value="1"/>
</dbReference>
<dbReference type="InterPro" id="IPR013520">
    <property type="entry name" value="Ribonucl_H"/>
</dbReference>
<proteinExistence type="inferred from homology"/>
<comment type="function">
    <text evidence="9">Exoribonuclease involved in ribosome biosynthesis. Involved in the processing of ITS1, the internal transcribed spacer localized between the 18S and 5.8S rRNAs.</text>
</comment>
<evidence type="ECO:0000256" key="2">
    <source>
        <dbReference type="ARBA" id="ARBA00010489"/>
    </source>
</evidence>
<dbReference type="InterPro" id="IPR036397">
    <property type="entry name" value="RNaseH_sf"/>
</dbReference>
<feature type="domain" description="Exonuclease" evidence="11">
    <location>
        <begin position="100"/>
        <end position="261"/>
    </location>
</feature>
<evidence type="ECO:0000256" key="1">
    <source>
        <dbReference type="ARBA" id="ARBA00004123"/>
    </source>
</evidence>
<evidence type="ECO:0000256" key="10">
    <source>
        <dbReference type="SAM" id="MobiDB-lite"/>
    </source>
</evidence>
<evidence type="ECO:0000256" key="5">
    <source>
        <dbReference type="ARBA" id="ARBA00022722"/>
    </source>
</evidence>
<keyword evidence="6" id="KW-0378">Hydrolase</keyword>
<dbReference type="GO" id="GO:0006364">
    <property type="term" value="P:rRNA processing"/>
    <property type="evidence" value="ECO:0007669"/>
    <property type="project" value="UniProtKB-KW"/>
</dbReference>
<comment type="similarity">
    <text evidence="2">Belongs to the REXO4 family.</text>
</comment>
<dbReference type="PANTHER" id="PTHR12801">
    <property type="entry name" value="RNA EXONUCLEASE REXO1 / RECO3 FAMILY MEMBER-RELATED"/>
    <property type="match status" value="1"/>
</dbReference>
<dbReference type="InterPro" id="IPR012337">
    <property type="entry name" value="RNaseH-like_sf"/>
</dbReference>
<comment type="caution">
    <text evidence="12">The sequence shown here is derived from an EMBL/GenBank/DDBJ whole genome shotgun (WGS) entry which is preliminary data.</text>
</comment>
<sequence length="378" mass="41442">MLEHSEKPTASANWINLQKTLGKSKRKLHDTVEKSRKKRRLNSGMHNRSSVNSTALTGAEPVTTASGGKDLKKWGELKAALQQMVLGHLELTEGHKEPGKYLAVDCEMVGVGIDGSESSLARVSVVNFHGATILDEFVRQKERVVDYRTQWSGIREKDMIEAKPFEDVQQKVADLLRDRILIGHAVYNDLKALLLSHPRPSTRDTQYYAHKHSLTKTNRPALRNLVKQELDITIQSGEHSSVTDARATMAIYRLHKKEWEKGARSSAANSFTSEVVAQTNIDSHTAAKASIGHHPSGNLVKAKVKANISVPSGSDRKGVSSGISTVVKHSGVKNIRGRKSAVIDTKPKPSAAKDWWKELPGGSLQAPGGSKLRLTLSP</sequence>
<dbReference type="SUPFAM" id="SSF53098">
    <property type="entry name" value="Ribonuclease H-like"/>
    <property type="match status" value="1"/>
</dbReference>
<name>A0A9P6E9R1_9AGAR</name>
<dbReference type="GO" id="GO:0003676">
    <property type="term" value="F:nucleic acid binding"/>
    <property type="evidence" value="ECO:0007669"/>
    <property type="project" value="InterPro"/>
</dbReference>
<dbReference type="InterPro" id="IPR037431">
    <property type="entry name" value="REX4_DEDDh_dom"/>
</dbReference>
<accession>A0A9P6E9R1</accession>
<dbReference type="CDD" id="cd06144">
    <property type="entry name" value="REX4_like"/>
    <property type="match status" value="1"/>
</dbReference>
<feature type="region of interest" description="Disordered" evidence="10">
    <location>
        <begin position="344"/>
        <end position="378"/>
    </location>
</feature>
<evidence type="ECO:0000259" key="11">
    <source>
        <dbReference type="SMART" id="SM00479"/>
    </source>
</evidence>
<dbReference type="FunFam" id="3.30.420.10:FF:000007">
    <property type="entry name" value="Interferon-stimulated exonuclease gene 20"/>
    <property type="match status" value="1"/>
</dbReference>
<evidence type="ECO:0000256" key="9">
    <source>
        <dbReference type="ARBA" id="ARBA00025599"/>
    </source>
</evidence>
<dbReference type="GO" id="GO:0005634">
    <property type="term" value="C:nucleus"/>
    <property type="evidence" value="ECO:0007669"/>
    <property type="project" value="UniProtKB-SubCell"/>
</dbReference>
<dbReference type="GO" id="GO:0008408">
    <property type="term" value="F:3'-5' exonuclease activity"/>
    <property type="evidence" value="ECO:0007669"/>
    <property type="project" value="InterPro"/>
</dbReference>
<dbReference type="PANTHER" id="PTHR12801:SF45">
    <property type="entry name" value="RNA EXONUCLEASE 4"/>
    <property type="match status" value="1"/>
</dbReference>
<evidence type="ECO:0000313" key="13">
    <source>
        <dbReference type="Proteomes" id="UP000807306"/>
    </source>
</evidence>
<reference evidence="12" key="1">
    <citation type="submission" date="2020-11" db="EMBL/GenBank/DDBJ databases">
        <authorList>
            <consortium name="DOE Joint Genome Institute"/>
            <person name="Ahrendt S."/>
            <person name="Riley R."/>
            <person name="Andreopoulos W."/>
            <person name="Labutti K."/>
            <person name="Pangilinan J."/>
            <person name="Ruiz-Duenas F.J."/>
            <person name="Barrasa J.M."/>
            <person name="Sanchez-Garcia M."/>
            <person name="Camarero S."/>
            <person name="Miyauchi S."/>
            <person name="Serrano A."/>
            <person name="Linde D."/>
            <person name="Babiker R."/>
            <person name="Drula E."/>
            <person name="Ayuso-Fernandez I."/>
            <person name="Pacheco R."/>
            <person name="Padilla G."/>
            <person name="Ferreira P."/>
            <person name="Barriuso J."/>
            <person name="Kellner H."/>
            <person name="Castanera R."/>
            <person name="Alfaro M."/>
            <person name="Ramirez L."/>
            <person name="Pisabarro A.G."/>
            <person name="Kuo A."/>
            <person name="Tritt A."/>
            <person name="Lipzen A."/>
            <person name="He G."/>
            <person name="Yan M."/>
            <person name="Ng V."/>
            <person name="Cullen D."/>
            <person name="Martin F."/>
            <person name="Rosso M.-N."/>
            <person name="Henrissat B."/>
            <person name="Hibbett D."/>
            <person name="Martinez A.T."/>
            <person name="Grigoriev I.V."/>
        </authorList>
    </citation>
    <scope>NUCLEOTIDE SEQUENCE</scope>
    <source>
        <strain evidence="12">CBS 506.95</strain>
    </source>
</reference>
<keyword evidence="7" id="KW-0269">Exonuclease</keyword>
<evidence type="ECO:0000313" key="12">
    <source>
        <dbReference type="EMBL" id="KAF9524968.1"/>
    </source>
</evidence>
<feature type="region of interest" description="Disordered" evidence="10">
    <location>
        <begin position="22"/>
        <end position="68"/>
    </location>
</feature>
<dbReference type="EMBL" id="MU157890">
    <property type="protein sequence ID" value="KAF9524968.1"/>
    <property type="molecule type" value="Genomic_DNA"/>
</dbReference>
<keyword evidence="13" id="KW-1185">Reference proteome</keyword>
<gene>
    <name evidence="12" type="ORF">CPB83DRAFT_838474</name>
</gene>
<protein>
    <recommendedName>
        <fullName evidence="3">RNA exonuclease 4</fullName>
    </recommendedName>
</protein>
<dbReference type="Proteomes" id="UP000807306">
    <property type="component" value="Unassembled WGS sequence"/>
</dbReference>
<dbReference type="Pfam" id="PF00929">
    <property type="entry name" value="RNase_T"/>
    <property type="match status" value="1"/>
</dbReference>
<dbReference type="AlphaFoldDB" id="A0A9P6E9R1"/>